<gene>
    <name evidence="2" type="ORF">M3B43_12370</name>
</gene>
<keyword evidence="1" id="KW-1133">Transmembrane helix</keyword>
<name>A0ABT2HTR0_9MICC</name>
<feature type="non-terminal residue" evidence="2">
    <location>
        <position position="136"/>
    </location>
</feature>
<feature type="transmembrane region" description="Helical" evidence="1">
    <location>
        <begin position="18"/>
        <end position="37"/>
    </location>
</feature>
<organism evidence="2 3">
    <name type="scientific">Nesterenkonia massiliensis</name>
    <dbReference type="NCBI Taxonomy" id="1232429"/>
    <lineage>
        <taxon>Bacteria</taxon>
        <taxon>Bacillati</taxon>
        <taxon>Actinomycetota</taxon>
        <taxon>Actinomycetes</taxon>
        <taxon>Micrococcales</taxon>
        <taxon>Micrococcaceae</taxon>
        <taxon>Nesterenkonia</taxon>
    </lineage>
</organism>
<dbReference type="Proteomes" id="UP001205046">
    <property type="component" value="Unassembled WGS sequence"/>
</dbReference>
<evidence type="ECO:0000313" key="2">
    <source>
        <dbReference type="EMBL" id="MCT1608086.1"/>
    </source>
</evidence>
<keyword evidence="1" id="KW-0472">Membrane</keyword>
<sequence length="136" mass="14889">MRVDGPSPQSRRQQQVKIIAAAAAFVAGFLLLVLMMLPNRWGFAAGTVVGGAAAAGTYGMVTGREISLHRRRAEVTTEQTSLRESLSEFESMVRTRSAQLPPSTHGQLRMILVGLGEIIERWETLRRTPDQQDAVA</sequence>
<evidence type="ECO:0000256" key="1">
    <source>
        <dbReference type="SAM" id="Phobius"/>
    </source>
</evidence>
<feature type="transmembrane region" description="Helical" evidence="1">
    <location>
        <begin position="43"/>
        <end position="61"/>
    </location>
</feature>
<dbReference type="RefSeq" id="WP_260074393.1">
    <property type="nucleotide sequence ID" value="NZ_JALXMO010000096.1"/>
</dbReference>
<reference evidence="2 3" key="1">
    <citation type="submission" date="2022-04" db="EMBL/GenBank/DDBJ databases">
        <title>Human microbiome associated bacterial genomes.</title>
        <authorList>
            <person name="Sandstrom S."/>
            <person name="Salamzade R."/>
            <person name="Kalan L.R."/>
        </authorList>
    </citation>
    <scope>NUCLEOTIDE SEQUENCE [LARGE SCALE GENOMIC DNA]</scope>
    <source>
        <strain evidence="3">p3-SID767</strain>
    </source>
</reference>
<accession>A0ABT2HTR0</accession>
<keyword evidence="1" id="KW-0812">Transmembrane</keyword>
<keyword evidence="3" id="KW-1185">Reference proteome</keyword>
<dbReference type="EMBL" id="JALXMO010000096">
    <property type="protein sequence ID" value="MCT1608086.1"/>
    <property type="molecule type" value="Genomic_DNA"/>
</dbReference>
<protein>
    <submittedName>
        <fullName evidence="2">Uncharacterized protein</fullName>
    </submittedName>
</protein>
<evidence type="ECO:0000313" key="3">
    <source>
        <dbReference type="Proteomes" id="UP001205046"/>
    </source>
</evidence>
<proteinExistence type="predicted"/>
<comment type="caution">
    <text evidence="2">The sequence shown here is derived from an EMBL/GenBank/DDBJ whole genome shotgun (WGS) entry which is preliminary data.</text>
</comment>